<dbReference type="AlphaFoldDB" id="A0A8P4GCS7"/>
<evidence type="ECO:0000259" key="19">
    <source>
        <dbReference type="SMART" id="SM01369"/>
    </source>
</evidence>
<dbReference type="Proteomes" id="UP000694389">
    <property type="component" value="Unassembled WGS sequence"/>
</dbReference>
<evidence type="ECO:0000256" key="3">
    <source>
        <dbReference type="ARBA" id="ARBA00022491"/>
    </source>
</evidence>
<dbReference type="FunFam" id="1.10.472.140:FF:000001">
    <property type="entry name" value="Retinoblastoma-like 2, isoform CRA_a"/>
    <property type="match status" value="1"/>
</dbReference>
<dbReference type="Ensembl" id="ENSDLAT00005085850.1">
    <property type="protein sequence ID" value="ENSDLAP00005071152.1"/>
    <property type="gene ID" value="ENSDLAG00005027938.1"/>
</dbReference>
<organism evidence="20 21">
    <name type="scientific">Dicentrarchus labrax</name>
    <name type="common">European seabass</name>
    <name type="synonym">Morone labrax</name>
    <dbReference type="NCBI Taxonomy" id="13489"/>
    <lineage>
        <taxon>Eukaryota</taxon>
        <taxon>Metazoa</taxon>
        <taxon>Chordata</taxon>
        <taxon>Craniata</taxon>
        <taxon>Vertebrata</taxon>
        <taxon>Euteleostomi</taxon>
        <taxon>Actinopterygii</taxon>
        <taxon>Neopterygii</taxon>
        <taxon>Teleostei</taxon>
        <taxon>Neoteleostei</taxon>
        <taxon>Acanthomorphata</taxon>
        <taxon>Eupercaria</taxon>
        <taxon>Moronidae</taxon>
        <taxon>Dicentrarchus</taxon>
    </lineage>
</organism>
<evidence type="ECO:0000256" key="8">
    <source>
        <dbReference type="ARBA" id="ARBA00023242"/>
    </source>
</evidence>
<dbReference type="Pfam" id="PF11934">
    <property type="entry name" value="DUF3452"/>
    <property type="match status" value="1"/>
</dbReference>
<feature type="domain" description="Retinoblastoma-associated protein N-terminal" evidence="17">
    <location>
        <begin position="72"/>
        <end position="215"/>
    </location>
</feature>
<evidence type="ECO:0000256" key="7">
    <source>
        <dbReference type="ARBA" id="ARBA00023163"/>
    </source>
</evidence>
<keyword evidence="6" id="KW-0805">Transcription regulation</keyword>
<reference evidence="20" key="1">
    <citation type="submission" date="2025-08" db="UniProtKB">
        <authorList>
            <consortium name="Ensembl"/>
        </authorList>
    </citation>
    <scope>IDENTIFICATION</scope>
</reference>
<dbReference type="InterPro" id="IPR015030">
    <property type="entry name" value="RB_C"/>
</dbReference>
<dbReference type="InterPro" id="IPR013763">
    <property type="entry name" value="Cyclin-like_dom"/>
</dbReference>
<dbReference type="Gene3D" id="1.10.472.10">
    <property type="entry name" value="Cyclin-like"/>
    <property type="match status" value="3"/>
</dbReference>
<keyword evidence="9" id="KW-0131">Cell cycle</keyword>
<dbReference type="FunFam" id="1.10.472.10:FF:000035">
    <property type="entry name" value="RB transcriptional corepressor-like 1"/>
    <property type="match status" value="1"/>
</dbReference>
<name>A0A8P4GCS7_DICLA</name>
<keyword evidence="21" id="KW-1185">Reference proteome</keyword>
<comment type="subcellular location">
    <subcellularLocation>
        <location evidence="1">Nucleus</location>
    </subcellularLocation>
</comment>
<feature type="region of interest" description="Disordered" evidence="15">
    <location>
        <begin position="619"/>
        <end position="670"/>
    </location>
</feature>
<evidence type="ECO:0000259" key="18">
    <source>
        <dbReference type="SMART" id="SM01368"/>
    </source>
</evidence>
<dbReference type="GO" id="GO:0005654">
    <property type="term" value="C:nucleoplasm"/>
    <property type="evidence" value="ECO:0007669"/>
    <property type="project" value="UniProtKB-ARBA"/>
</dbReference>
<dbReference type="GO" id="GO:0005667">
    <property type="term" value="C:transcription regulator complex"/>
    <property type="evidence" value="ECO:0007669"/>
    <property type="project" value="TreeGrafter"/>
</dbReference>
<feature type="domain" description="Retinoblastoma-associated protein A-box" evidence="18">
    <location>
        <begin position="374"/>
        <end position="567"/>
    </location>
</feature>
<evidence type="ECO:0000256" key="11">
    <source>
        <dbReference type="ARBA" id="ARBA00065472"/>
    </source>
</evidence>
<evidence type="ECO:0000256" key="1">
    <source>
        <dbReference type="ARBA" id="ARBA00004123"/>
    </source>
</evidence>
<dbReference type="Gene3D" id="1.10.472.140">
    <property type="match status" value="1"/>
</dbReference>
<evidence type="ECO:0000313" key="20">
    <source>
        <dbReference type="Ensembl" id="ENSDLAP00005071152.1"/>
    </source>
</evidence>
<dbReference type="GO" id="GO:0006357">
    <property type="term" value="P:regulation of transcription by RNA polymerase II"/>
    <property type="evidence" value="ECO:0007669"/>
    <property type="project" value="InterPro"/>
</dbReference>
<accession>A0A8P4GCS7</accession>
<keyword evidence="3" id="KW-0678">Repressor</keyword>
<dbReference type="FunFam" id="1.10.472.10:FF:000059">
    <property type="entry name" value="RB transcriptional corepressor like 1"/>
    <property type="match status" value="1"/>
</dbReference>
<evidence type="ECO:0000259" key="17">
    <source>
        <dbReference type="SMART" id="SM01367"/>
    </source>
</evidence>
<evidence type="ECO:0000256" key="6">
    <source>
        <dbReference type="ARBA" id="ARBA00023015"/>
    </source>
</evidence>
<evidence type="ECO:0000256" key="5">
    <source>
        <dbReference type="ARBA" id="ARBA00022853"/>
    </source>
</evidence>
<evidence type="ECO:0000313" key="21">
    <source>
        <dbReference type="Proteomes" id="UP000694389"/>
    </source>
</evidence>
<protein>
    <recommendedName>
        <fullName evidence="12">Retinoblastoma-like protein 1</fullName>
    </recommendedName>
    <alternativeName>
        <fullName evidence="14">107 kDa retinoblastoma-associated protein</fullName>
    </alternativeName>
    <alternativeName>
        <fullName evidence="13">pRb1</fullName>
    </alternativeName>
</protein>
<dbReference type="GO" id="GO:0030154">
    <property type="term" value="P:cell differentiation"/>
    <property type="evidence" value="ECO:0007669"/>
    <property type="project" value="TreeGrafter"/>
</dbReference>
<dbReference type="GO" id="GO:1990841">
    <property type="term" value="F:promoter-specific chromatin binding"/>
    <property type="evidence" value="ECO:0007669"/>
    <property type="project" value="UniProtKB-ARBA"/>
</dbReference>
<dbReference type="PANTHER" id="PTHR13742:SF20">
    <property type="entry name" value="RETINOBLASTOMA-LIKE PROTEIN 1"/>
    <property type="match status" value="1"/>
</dbReference>
<keyword evidence="7" id="KW-0804">Transcription</keyword>
<dbReference type="GO" id="GO:0000977">
    <property type="term" value="F:RNA polymerase II transcription regulatory region sequence-specific DNA binding"/>
    <property type="evidence" value="ECO:0007669"/>
    <property type="project" value="TreeGrafter"/>
</dbReference>
<comment type="subunit">
    <text evidence="11">Component of the DREAM complex (also named LINC complex) at least composed of E2F4, E2F5, LIN9, LIN37, LIN52, LIN54, MYBL1, MYBL2, RBL1, RBL2, RBBP4, TFDP1 and TFDP2. The complex exists in quiescent cells where it represses cell cycle-dependent genes. It dissociates in S phase when LIN9, LIN37, LIN52 and LIN54 form a subcomplex that binds to MYBL2. Interacts with AATF. Interacts with KDM5A. Interacts with KMT5B and KMT5C. Interacts with USP4. Interacts with RBBP9.</text>
</comment>
<evidence type="ECO:0000256" key="4">
    <source>
        <dbReference type="ARBA" id="ARBA00022553"/>
    </source>
</evidence>
<reference evidence="20" key="2">
    <citation type="submission" date="2025-09" db="UniProtKB">
        <authorList>
            <consortium name="Ensembl"/>
        </authorList>
    </citation>
    <scope>IDENTIFICATION</scope>
</reference>
<feature type="domain" description="Cyclin-like" evidence="16">
    <location>
        <begin position="764"/>
        <end position="850"/>
    </location>
</feature>
<comment type="similarity">
    <text evidence="2">Belongs to the retinoblastoma protein (RB) family.</text>
</comment>
<evidence type="ECO:0000259" key="16">
    <source>
        <dbReference type="SMART" id="SM00385"/>
    </source>
</evidence>
<dbReference type="InterPro" id="IPR024599">
    <property type="entry name" value="RB_N"/>
</dbReference>
<feature type="region of interest" description="Disordered" evidence="15">
    <location>
        <begin position="978"/>
        <end position="1002"/>
    </location>
</feature>
<dbReference type="InterPro" id="IPR002719">
    <property type="entry name" value="RB_B"/>
</dbReference>
<dbReference type="SMART" id="SM00385">
    <property type="entry name" value="CYCLIN"/>
    <property type="match status" value="1"/>
</dbReference>
<dbReference type="FunFam" id="1.10.472.10:FF:000082">
    <property type="entry name" value="retinoblastoma-like protein 1 isoform X1"/>
    <property type="match status" value="1"/>
</dbReference>
<keyword evidence="8" id="KW-0539">Nucleus</keyword>
<dbReference type="SMART" id="SM01369">
    <property type="entry name" value="Rb_C"/>
    <property type="match status" value="1"/>
</dbReference>
<dbReference type="GeneTree" id="ENSGT00950000183202"/>
<dbReference type="InterPro" id="IPR028309">
    <property type="entry name" value="RB_fam"/>
</dbReference>
<evidence type="ECO:0000256" key="12">
    <source>
        <dbReference type="ARBA" id="ARBA00071617"/>
    </source>
</evidence>
<feature type="domain" description="Retinoblastoma-associated protein C-terminal" evidence="19">
    <location>
        <begin position="894"/>
        <end position="1016"/>
    </location>
</feature>
<evidence type="ECO:0000256" key="13">
    <source>
        <dbReference type="ARBA" id="ARBA00081549"/>
    </source>
</evidence>
<keyword evidence="4" id="KW-0597">Phosphoprotein</keyword>
<dbReference type="Pfam" id="PF01858">
    <property type="entry name" value="RB_A"/>
    <property type="match status" value="1"/>
</dbReference>
<dbReference type="InterPro" id="IPR036915">
    <property type="entry name" value="Cyclin-like_sf"/>
</dbReference>
<comment type="function">
    <text evidence="10">Key regulator of entry into cell division. Directly involved in heterochromatin formation by maintaining overall chromatin structure and, in particular, that of constitutive heterochromatin by stabilizing histone methylation. Recruits and targets histone methyltransferases KMT5B and KMT5C, leading to epigenetic transcriptional repression. Controls histone H4 'Lys-20' trimethylation. Probably acts as a transcription repressor by recruiting chromatin-modifying enzymes to promoters. Potent inhibitor of E2F-mediated trans-activation. May act as a tumor suppressor.</text>
</comment>
<proteinExistence type="inferred from homology"/>
<dbReference type="Pfam" id="PF01857">
    <property type="entry name" value="RB_B"/>
    <property type="match status" value="1"/>
</dbReference>
<sequence length="1016" mass="114385">MRGEESSDSESGRMEESSIRSSLETLCQELNMDEHTATEAMENFSSIWNTYTLEGEVVHWLACSLYAACRKGSTPTVGKGLMEGNCVSLTRILRTAKLSLIQFFSKMRKWADMSNLSQDFRLRMERLERNFEVSTVIFRKFEPIFMDMFQNPQGGEPPRQPRSRKHRRLPCHISDVFKFCWTLFVYTKGNFRMIGDDLVNSYHLLLCCLDLVFGNALLCANRKDLINPTFRGTALMCLPPCVLERLCELHDGLVVEAKGIKQHYFKPYIQKLFHKQDQLTELLDPQNFIDNNKAINREYEEYVLTVGDFDERVFLVAEADEEIGTPRKIVQEPSASQTAAQNQLQQHVEKSGSLAPSTPLTGRVYLKEKDLLVTPVSSATQSVSRLQSMVSGLRTAPSDHLMQIFKSCTRDPTESILARVKTLGQTFKEHYTNNSEDMPGSHIDFAENRLKLAEILYYKILENVMAQETKRLHGKDMSVLLEQDIFHCSLIACCLEVVLFSYSSQRTFPWIINIFKLTPFYFFKVIEVFIRSEEGLSRDMVKHLNSIEEQVLESRAWSADSALWTALQAAGNKIPTVEEVICLFAGTGNQTESTQTHLPLVALSPIIHPRIREFRSGLGSARKDVPPSPLSVHDRYSSPAAGSAKRRLFGDDPPTSGVAPSMSPLSSPAKRLTFGSNNTLRIGTQGTQATVLSFPLNDRTITLIPVQPCDSSGTITAQFLLTASPSRVASAPTASSEPQAGIGRPRRTGSLALFFRKVYHLASVRLRDLCVKLDIPSELRGKIWTCFEHALVHCTDLMRDRHLDQLLLCSVYIISKITKETHTFHDIMKCYRSQPQASSHVYRSVLLPAEKTNQVSGEANSNQPGEEERGDLIQFYNGVFVLKVKSFALRYATHDNRADAPPLSPFPSVRAQPLSPRRISQRHSLYVSPHKNSAGCLTPNSYTYRINSSPSKELSDINRMIRQGCVSRKRAFTMEGDVMMSSSCDSPSKRACPENGSSPDVLLKRLQDVVSERQSH</sequence>
<evidence type="ECO:0000256" key="15">
    <source>
        <dbReference type="SAM" id="MobiDB-lite"/>
    </source>
</evidence>
<dbReference type="SMART" id="SM01368">
    <property type="entry name" value="RB_A"/>
    <property type="match status" value="1"/>
</dbReference>
<evidence type="ECO:0000256" key="2">
    <source>
        <dbReference type="ARBA" id="ARBA00009475"/>
    </source>
</evidence>
<dbReference type="SMART" id="SM01367">
    <property type="entry name" value="DUF3452"/>
    <property type="match status" value="1"/>
</dbReference>
<evidence type="ECO:0000256" key="10">
    <source>
        <dbReference type="ARBA" id="ARBA00056699"/>
    </source>
</evidence>
<dbReference type="GO" id="GO:2000134">
    <property type="term" value="P:negative regulation of G1/S transition of mitotic cell cycle"/>
    <property type="evidence" value="ECO:0007669"/>
    <property type="project" value="TreeGrafter"/>
</dbReference>
<evidence type="ECO:0000256" key="9">
    <source>
        <dbReference type="ARBA" id="ARBA00023306"/>
    </source>
</evidence>
<dbReference type="PANTHER" id="PTHR13742">
    <property type="entry name" value="RETINOBLASTOMA-ASSOCIATED PROTEIN RB -RELATED"/>
    <property type="match status" value="1"/>
</dbReference>
<dbReference type="GO" id="GO:0006325">
    <property type="term" value="P:chromatin organization"/>
    <property type="evidence" value="ECO:0007669"/>
    <property type="project" value="UniProtKB-KW"/>
</dbReference>
<dbReference type="GO" id="GO:0000785">
    <property type="term" value="C:chromatin"/>
    <property type="evidence" value="ECO:0007669"/>
    <property type="project" value="TreeGrafter"/>
</dbReference>
<dbReference type="SUPFAM" id="SSF47954">
    <property type="entry name" value="Cyclin-like"/>
    <property type="match status" value="2"/>
</dbReference>
<gene>
    <name evidence="20" type="primary">rbl1</name>
</gene>
<dbReference type="InterPro" id="IPR002720">
    <property type="entry name" value="RB_A"/>
</dbReference>
<evidence type="ECO:0000256" key="14">
    <source>
        <dbReference type="ARBA" id="ARBA00083153"/>
    </source>
</evidence>
<keyword evidence="5" id="KW-0156">Chromatin regulator</keyword>